<sequence length="78" mass="9251">MPTVLKIGPFRFHFYSDEGNEPPHIHVATPDGECKFWLEPVRIARNKGIAPHNLRRIEKLVFQNLNLLREKYNEFHNL</sequence>
<evidence type="ECO:0000313" key="2">
    <source>
        <dbReference type="Proteomes" id="UP000663722"/>
    </source>
</evidence>
<protein>
    <submittedName>
        <fullName evidence="1">DUF4160</fullName>
    </submittedName>
</protein>
<keyword evidence="2" id="KW-1185">Reference proteome</keyword>
<proteinExistence type="predicted"/>
<organism evidence="1 2">
    <name type="scientific">Desulfonema magnum</name>
    <dbReference type="NCBI Taxonomy" id="45655"/>
    <lineage>
        <taxon>Bacteria</taxon>
        <taxon>Pseudomonadati</taxon>
        <taxon>Thermodesulfobacteriota</taxon>
        <taxon>Desulfobacteria</taxon>
        <taxon>Desulfobacterales</taxon>
        <taxon>Desulfococcaceae</taxon>
        <taxon>Desulfonema</taxon>
    </lineage>
</organism>
<dbReference type="Proteomes" id="UP000663722">
    <property type="component" value="Chromosome"/>
</dbReference>
<dbReference type="RefSeq" id="WP_207682398.1">
    <property type="nucleotide sequence ID" value="NZ_CP061800.1"/>
</dbReference>
<gene>
    <name evidence="1" type="ORF">dnm_030580</name>
</gene>
<name>A0A975BK79_9BACT</name>
<dbReference type="Pfam" id="PF13711">
    <property type="entry name" value="DUF4160"/>
    <property type="match status" value="1"/>
</dbReference>
<accession>A0A975BK79</accession>
<dbReference type="InterPro" id="IPR025427">
    <property type="entry name" value="DUF4160"/>
</dbReference>
<dbReference type="AlphaFoldDB" id="A0A975BK79"/>
<reference evidence="1" key="1">
    <citation type="journal article" date="2021" name="Microb. Physiol.">
        <title>Proteogenomic Insights into the Physiology of Marine, Sulfate-Reducing, Filamentous Desulfonema limicola and Desulfonema magnum.</title>
        <authorList>
            <person name="Schnaars V."/>
            <person name="Wohlbrand L."/>
            <person name="Scheve S."/>
            <person name="Hinrichs C."/>
            <person name="Reinhardt R."/>
            <person name="Rabus R."/>
        </authorList>
    </citation>
    <scope>NUCLEOTIDE SEQUENCE</scope>
    <source>
        <strain evidence="1">4be13</strain>
    </source>
</reference>
<evidence type="ECO:0000313" key="1">
    <source>
        <dbReference type="EMBL" id="QTA87031.1"/>
    </source>
</evidence>
<dbReference type="EMBL" id="CP061800">
    <property type="protein sequence ID" value="QTA87031.1"/>
    <property type="molecule type" value="Genomic_DNA"/>
</dbReference>
<dbReference type="KEGG" id="dmm:dnm_030580"/>